<dbReference type="InterPro" id="IPR039910">
    <property type="entry name" value="D15-like"/>
</dbReference>
<keyword evidence="2" id="KW-1134">Transmembrane beta strand</keyword>
<reference evidence="8 9" key="1">
    <citation type="submission" date="2023-12" db="EMBL/GenBank/DDBJ databases">
        <title>Genomic sequences of Capnocytophaga and Parvimonas strains.</title>
        <authorList>
            <person name="Watt R.M."/>
            <person name="Wang M."/>
            <person name="Yang T."/>
            <person name="Tong W.M."/>
        </authorList>
    </citation>
    <scope>NUCLEOTIDE SEQUENCE [LARGE SCALE GENOMIC DNA]</scope>
    <source>
        <strain evidence="8 9">CCUG 13156</strain>
    </source>
</reference>
<dbReference type="Gene3D" id="3.10.20.310">
    <property type="entry name" value="membrane protein fhac"/>
    <property type="match status" value="5"/>
</dbReference>
<dbReference type="PROSITE" id="PS51779">
    <property type="entry name" value="POTRA"/>
    <property type="match status" value="1"/>
</dbReference>
<evidence type="ECO:0000256" key="6">
    <source>
        <dbReference type="ARBA" id="ARBA00023237"/>
    </source>
</evidence>
<keyword evidence="3" id="KW-0812">Transmembrane</keyword>
<evidence type="ECO:0000256" key="5">
    <source>
        <dbReference type="ARBA" id="ARBA00023136"/>
    </source>
</evidence>
<keyword evidence="4" id="KW-0732">Signal</keyword>
<protein>
    <submittedName>
        <fullName evidence="8">POTRA domain-containing protein</fullName>
    </submittedName>
</protein>
<name>A0ABU5Y5R1_9FLAO</name>
<evidence type="ECO:0000313" key="8">
    <source>
        <dbReference type="EMBL" id="MEB3039150.1"/>
    </source>
</evidence>
<proteinExistence type="predicted"/>
<dbReference type="Proteomes" id="UP001324270">
    <property type="component" value="Unassembled WGS sequence"/>
</dbReference>
<dbReference type="RefSeq" id="WP_314304958.1">
    <property type="nucleotide sequence ID" value="NZ_CAUQOG010000003.1"/>
</dbReference>
<evidence type="ECO:0000256" key="2">
    <source>
        <dbReference type="ARBA" id="ARBA00022452"/>
    </source>
</evidence>
<dbReference type="PANTHER" id="PTHR12815">
    <property type="entry name" value="SORTING AND ASSEMBLY MACHINERY SAMM50 PROTEIN FAMILY MEMBER"/>
    <property type="match status" value="1"/>
</dbReference>
<evidence type="ECO:0000256" key="4">
    <source>
        <dbReference type="ARBA" id="ARBA00022729"/>
    </source>
</evidence>
<keyword evidence="6" id="KW-0998">Cell outer membrane</keyword>
<dbReference type="PIRSF" id="PIRSF006076">
    <property type="entry name" value="OM_assembly_OMP85"/>
    <property type="match status" value="1"/>
</dbReference>
<dbReference type="EMBL" id="JAYKBV010000001">
    <property type="protein sequence ID" value="MEB3039150.1"/>
    <property type="molecule type" value="Genomic_DNA"/>
</dbReference>
<gene>
    <name evidence="8" type="ORF">VJJ49_00375</name>
</gene>
<dbReference type="Pfam" id="PF07244">
    <property type="entry name" value="POTRA"/>
    <property type="match status" value="4"/>
</dbReference>
<keyword evidence="5" id="KW-0472">Membrane</keyword>
<dbReference type="PANTHER" id="PTHR12815:SF47">
    <property type="entry name" value="TRANSLOCATION AND ASSEMBLY MODULE SUBUNIT TAMA"/>
    <property type="match status" value="1"/>
</dbReference>
<feature type="domain" description="POTRA" evidence="7">
    <location>
        <begin position="220"/>
        <end position="306"/>
    </location>
</feature>
<dbReference type="InterPro" id="IPR023707">
    <property type="entry name" value="OM_assembly_BamA"/>
</dbReference>
<evidence type="ECO:0000313" key="9">
    <source>
        <dbReference type="Proteomes" id="UP001324270"/>
    </source>
</evidence>
<organism evidence="8 9">
    <name type="scientific">Capnocytophaga gingivalis</name>
    <dbReference type="NCBI Taxonomy" id="1017"/>
    <lineage>
        <taxon>Bacteria</taxon>
        <taxon>Pseudomonadati</taxon>
        <taxon>Bacteroidota</taxon>
        <taxon>Flavobacteriia</taxon>
        <taxon>Flavobacteriales</taxon>
        <taxon>Flavobacteriaceae</taxon>
        <taxon>Capnocytophaga</taxon>
    </lineage>
</organism>
<comment type="caution">
    <text evidence="8">The sequence shown here is derived from an EMBL/GenBank/DDBJ whole genome shotgun (WGS) entry which is preliminary data.</text>
</comment>
<sequence>MRRTFIYIFGILFLHTAYGQQEETHQATTVRDTLQSVAVIDTLSQEQNLTALEKGRDFVIGGIEVKGAKHYNAQTIIVASGLKVGDRITIPSERFTRIIHKLWNYQVFNDIDIYIAKTEGDKVFLEFVIQEIPELTEVKVEGIRKRKAEELLKKLELDKTHLESRKKVNESLIAKTKSYITDKYRKEGYLNTKVHITTSPADSLGTKERMLIRIDRGNKVKINSISFEGNEKFADSKLRRKMKKTKQRFFGRFWKRSKYVQDKYNEDLASLIDFYKENGYRDARITHDTLYDGKENINLKISLQEGKKYYFGDIKFLGNSVYSNQMLDHILGLKKGEVYNGVQLRNRINDPKDPDANSISNLYQNTGYLFSQINPVETSVVNDTINFEIRIHEGKPAHFNNITVTGNTTTNDKVIYRELRTRPGYLYSKEDVIRTVRELSQLGIFDAQSINPQIKNPDPNSGTVDLEYVLNDTSSSSQIQLQGGYGGGGFMGTLGLNFNNFSIQNIFDKKSYKPLPMGDAQKLALNVSVGRAYRVASFSFMEPWMGGERPVQFSIGFNYSVSYDYNYYTYDVDKSKRFYITGVTLGLAKRLRVPDDYFQLAQYVSYNYYDLRNYNTTLFTFGNGHSNALAYTVSLSRRSSGPNPIFPLGGSDFTITAKLTPPYSLFNGVDYKSLMEQRAVAEANKNTNRIGEIDQERFKWLEYYKLRLQGNWYLNLVDKLVLRPAVDFGYLGYYNRDRGTVPFERFLVGGDGMSYNSLEGREYIQMRGYPNQSLSSRDGDVIYNKFSLELRYPITLKPMASIYGLVFAEGANSFGSFSQYNPFDIKRSAGFGVRIFMPMLGLLGFDFGYGYDGINGKTTPHGWETHFIFGQQF</sequence>
<keyword evidence="9" id="KW-1185">Reference proteome</keyword>
<dbReference type="InterPro" id="IPR010827">
    <property type="entry name" value="BamA/TamA_POTRA"/>
</dbReference>
<comment type="subcellular location">
    <subcellularLocation>
        <location evidence="1">Membrane</location>
    </subcellularLocation>
</comment>
<dbReference type="Gene3D" id="2.40.160.50">
    <property type="entry name" value="membrane protein fhac: a member of the omp85/tpsb transporter family"/>
    <property type="match status" value="1"/>
</dbReference>
<dbReference type="InterPro" id="IPR034746">
    <property type="entry name" value="POTRA"/>
</dbReference>
<evidence type="ECO:0000256" key="1">
    <source>
        <dbReference type="ARBA" id="ARBA00004370"/>
    </source>
</evidence>
<accession>A0ABU5Y5R1</accession>
<evidence type="ECO:0000259" key="7">
    <source>
        <dbReference type="PROSITE" id="PS51779"/>
    </source>
</evidence>
<evidence type="ECO:0000256" key="3">
    <source>
        <dbReference type="ARBA" id="ARBA00022692"/>
    </source>
</evidence>